<dbReference type="EMBL" id="CAJNOL010000352">
    <property type="protein sequence ID" value="CAF1022329.1"/>
    <property type="molecule type" value="Genomic_DNA"/>
</dbReference>
<dbReference type="Proteomes" id="UP000663836">
    <property type="component" value="Unassembled WGS sequence"/>
</dbReference>
<dbReference type="Proteomes" id="UP000663864">
    <property type="component" value="Unassembled WGS sequence"/>
</dbReference>
<proteinExistence type="predicted"/>
<comment type="caution">
    <text evidence="1">The sequence shown here is derived from an EMBL/GenBank/DDBJ whole genome shotgun (WGS) entry which is preliminary data.</text>
</comment>
<reference evidence="1" key="1">
    <citation type="submission" date="2021-02" db="EMBL/GenBank/DDBJ databases">
        <authorList>
            <person name="Nowell W R."/>
        </authorList>
    </citation>
    <scope>NUCLEOTIDE SEQUENCE</scope>
</reference>
<organism evidence="1 4">
    <name type="scientific">Rotaria sordida</name>
    <dbReference type="NCBI Taxonomy" id="392033"/>
    <lineage>
        <taxon>Eukaryota</taxon>
        <taxon>Metazoa</taxon>
        <taxon>Spiralia</taxon>
        <taxon>Gnathifera</taxon>
        <taxon>Rotifera</taxon>
        <taxon>Eurotatoria</taxon>
        <taxon>Bdelloidea</taxon>
        <taxon>Philodinida</taxon>
        <taxon>Philodinidae</taxon>
        <taxon>Rotaria</taxon>
    </lineage>
</organism>
<dbReference type="Proteomes" id="UP000663870">
    <property type="component" value="Unassembled WGS sequence"/>
</dbReference>
<evidence type="ECO:0000313" key="1">
    <source>
        <dbReference type="EMBL" id="CAF0928937.1"/>
    </source>
</evidence>
<gene>
    <name evidence="3" type="ORF">JBS370_LOCUS9465</name>
    <name evidence="2" type="ORF">JXQ802_LOCUS15231</name>
    <name evidence="1" type="ORF">ZHD862_LOCUS8823</name>
</gene>
<evidence type="ECO:0000313" key="2">
    <source>
        <dbReference type="EMBL" id="CAF1022329.1"/>
    </source>
</evidence>
<dbReference type="EMBL" id="CAJNOT010000292">
    <property type="protein sequence ID" value="CAF0928937.1"/>
    <property type="molecule type" value="Genomic_DNA"/>
</dbReference>
<keyword evidence="5" id="KW-1185">Reference proteome</keyword>
<evidence type="ECO:0000313" key="5">
    <source>
        <dbReference type="Proteomes" id="UP000663870"/>
    </source>
</evidence>
<name>A0A814BFR0_9BILA</name>
<evidence type="ECO:0000313" key="3">
    <source>
        <dbReference type="EMBL" id="CAF3700404.1"/>
    </source>
</evidence>
<accession>A0A814BFR0</accession>
<evidence type="ECO:0000313" key="4">
    <source>
        <dbReference type="Proteomes" id="UP000663864"/>
    </source>
</evidence>
<sequence>MACVYSCSSVCCDPCASYSTFIPCCNAPITLDCSYQPRCFQEVYYAAEPAPQIQVVRQRLPDPPADVIDRVIVVPQAKKYVYQVVEVPTKPPPVVQQRYVQEAPNAPLCGGTYHVQVPHRSMAQMPKFVQSTPCVQQIPMC</sequence>
<dbReference type="AlphaFoldDB" id="A0A814BFR0"/>
<dbReference type="EMBL" id="CAJOBD010000643">
    <property type="protein sequence ID" value="CAF3700404.1"/>
    <property type="molecule type" value="Genomic_DNA"/>
</dbReference>
<protein>
    <submittedName>
        <fullName evidence="1">Uncharacterized protein</fullName>
    </submittedName>
</protein>